<gene>
    <name evidence="3" type="ORF">CcCBS67573_g02229</name>
</gene>
<feature type="transmembrane region" description="Helical" evidence="2">
    <location>
        <begin position="140"/>
        <end position="159"/>
    </location>
</feature>
<keyword evidence="2" id="KW-1133">Transmembrane helix</keyword>
<feature type="region of interest" description="Disordered" evidence="1">
    <location>
        <begin position="384"/>
        <end position="440"/>
    </location>
</feature>
<name>A0A507FJL9_9FUNG</name>
<feature type="transmembrane region" description="Helical" evidence="2">
    <location>
        <begin position="73"/>
        <end position="92"/>
    </location>
</feature>
<sequence length="440" mass="47631">MPALPVSITGTTPDLISSLTSSEPSTYLPQVSASTTTMLSATVSSKATLSTPQPTINMTTLLTDIPQQTVINFAAYMMMQGVFLGVSTIFLYQATQLHLSKRSWLTFSNVLQLLLWITRTLIIIVFNIAPGFLLDCSWRQYAAGVFSSSVIVCVWWLQFIKFQSMYHNKPWVVRVVLVLCVLCTAATLPYIGTKVSLDALQHCSVVFSASMQAIFISADVFINLLLSSLFAKAVLQHVLATDRTWDSYSRLRYILTCDVRGSFLDTAAQLVKLGLNVSGLPGSQTVFGSHACDFIKIASAHWFVNDVAGNAAKESAMASVSKGAVASRVKIVKMGALASSAKVNEYSKKVDASKQMRASADTLRCPAISVDTLNLGSDVGGSQGTLELGYRPRNASSRPGSSGRLSRGEELMGGRNAAQGNRMARSSENLPMFPKKEGRY</sequence>
<comment type="caution">
    <text evidence="3">The sequence shown here is derived from an EMBL/GenBank/DDBJ whole genome shotgun (WGS) entry which is preliminary data.</text>
</comment>
<dbReference type="EMBL" id="QEAP01000045">
    <property type="protein sequence ID" value="TPX76504.1"/>
    <property type="molecule type" value="Genomic_DNA"/>
</dbReference>
<evidence type="ECO:0000256" key="2">
    <source>
        <dbReference type="SAM" id="Phobius"/>
    </source>
</evidence>
<evidence type="ECO:0000256" key="1">
    <source>
        <dbReference type="SAM" id="MobiDB-lite"/>
    </source>
</evidence>
<feature type="transmembrane region" description="Helical" evidence="2">
    <location>
        <begin position="113"/>
        <end position="134"/>
    </location>
</feature>
<dbReference type="AlphaFoldDB" id="A0A507FJL9"/>
<accession>A0A507FJL9</accession>
<evidence type="ECO:0000313" key="3">
    <source>
        <dbReference type="EMBL" id="TPX76504.1"/>
    </source>
</evidence>
<keyword evidence="2" id="KW-0472">Membrane</keyword>
<evidence type="ECO:0000313" key="4">
    <source>
        <dbReference type="Proteomes" id="UP000320333"/>
    </source>
</evidence>
<proteinExistence type="predicted"/>
<dbReference type="OrthoDB" id="2123578at2759"/>
<reference evidence="3 4" key="1">
    <citation type="journal article" date="2019" name="Sci. Rep.">
        <title>Comparative genomics of chytrid fungi reveal insights into the obligate biotrophic and pathogenic lifestyle of Synchytrium endobioticum.</title>
        <authorList>
            <person name="van de Vossenberg B.T.L.H."/>
            <person name="Warris S."/>
            <person name="Nguyen H.D.T."/>
            <person name="van Gent-Pelzer M.P.E."/>
            <person name="Joly D.L."/>
            <person name="van de Geest H.C."/>
            <person name="Bonants P.J.M."/>
            <person name="Smith D.S."/>
            <person name="Levesque C.A."/>
            <person name="van der Lee T.A.J."/>
        </authorList>
    </citation>
    <scope>NUCLEOTIDE SEQUENCE [LARGE SCALE GENOMIC DNA]</scope>
    <source>
        <strain evidence="3 4">CBS 675.73</strain>
    </source>
</reference>
<dbReference type="Proteomes" id="UP000320333">
    <property type="component" value="Unassembled WGS sequence"/>
</dbReference>
<organism evidence="3 4">
    <name type="scientific">Chytriomyces confervae</name>
    <dbReference type="NCBI Taxonomy" id="246404"/>
    <lineage>
        <taxon>Eukaryota</taxon>
        <taxon>Fungi</taxon>
        <taxon>Fungi incertae sedis</taxon>
        <taxon>Chytridiomycota</taxon>
        <taxon>Chytridiomycota incertae sedis</taxon>
        <taxon>Chytridiomycetes</taxon>
        <taxon>Chytridiales</taxon>
        <taxon>Chytriomycetaceae</taxon>
        <taxon>Chytriomyces</taxon>
    </lineage>
</organism>
<feature type="transmembrane region" description="Helical" evidence="2">
    <location>
        <begin position="204"/>
        <end position="226"/>
    </location>
</feature>
<feature type="transmembrane region" description="Helical" evidence="2">
    <location>
        <begin position="171"/>
        <end position="192"/>
    </location>
</feature>
<keyword evidence="4" id="KW-1185">Reference proteome</keyword>
<feature type="compositionally biased region" description="Low complexity" evidence="1">
    <location>
        <begin position="396"/>
        <end position="405"/>
    </location>
</feature>
<protein>
    <submittedName>
        <fullName evidence="3">Uncharacterized protein</fullName>
    </submittedName>
</protein>
<keyword evidence="2" id="KW-0812">Transmembrane</keyword>